<gene>
    <name evidence="6" type="ORF">EF514_02680</name>
</gene>
<dbReference type="GO" id="GO:0005829">
    <property type="term" value="C:cytosol"/>
    <property type="evidence" value="ECO:0007669"/>
    <property type="project" value="TreeGrafter"/>
</dbReference>
<dbReference type="CDD" id="cd05009">
    <property type="entry name" value="SIS_GlmS_GlmD_2"/>
    <property type="match status" value="1"/>
</dbReference>
<proteinExistence type="predicted"/>
<sequence>MNNKDNSTQVSKDGFEHYMLKEIYEQPKVVKNILENREEIYNSNFSKEELEQIDKIYIVACGTALHAGQNGKFALEMLTGIPVITDIASEFRYNDVFIDEKTLLIVISQSGETADTIGALEKGIRYKAKTLSITNVMDSTIANMTEKSMFCNAGPEISIASTKAYMAQLTVLFLLSLDIALKLKAIDTQTFDKVLASLKEIPEKINIVLKDLTAYKEIAKELKEVNSMFYIGRGSDFITAKEGSLKLKETSYIHSEPFPAGELKHGTMAIIDETSKIIAVAAQSGLDAKTTVNVSELKDKGAKVFSIGTEENEVLKNNSDITILIPKTIDLLVPMLAVVPEQLIAYYTALAKGNDVDHPRNLTKSVISE</sequence>
<protein>
    <recommendedName>
        <fullName evidence="3">Glutamine--fructose-6-phosphate aminotransferase [isomerizing]</fullName>
        <ecNumber evidence="2">2.6.1.16</ecNumber>
    </recommendedName>
</protein>
<keyword evidence="7" id="KW-1185">Reference proteome</keyword>
<dbReference type="EC" id="2.6.1.16" evidence="2"/>
<evidence type="ECO:0000256" key="1">
    <source>
        <dbReference type="ARBA" id="ARBA00001031"/>
    </source>
</evidence>
<dbReference type="Proteomes" id="UP000288812">
    <property type="component" value="Unassembled WGS sequence"/>
</dbReference>
<dbReference type="PROSITE" id="PS51464">
    <property type="entry name" value="SIS"/>
    <property type="match status" value="2"/>
</dbReference>
<dbReference type="Gene3D" id="3.40.50.10490">
    <property type="entry name" value="Glucose-6-phosphate isomerase like protein, domain 1"/>
    <property type="match status" value="2"/>
</dbReference>
<dbReference type="RefSeq" id="WP_127723569.1">
    <property type="nucleotide sequence ID" value="NZ_RLIH01000003.1"/>
</dbReference>
<organism evidence="6 7">
    <name type="scientific">Anaerosphaera multitolerans</name>
    <dbReference type="NCBI Taxonomy" id="2487351"/>
    <lineage>
        <taxon>Bacteria</taxon>
        <taxon>Bacillati</taxon>
        <taxon>Bacillota</taxon>
        <taxon>Tissierellia</taxon>
        <taxon>Tissierellales</taxon>
        <taxon>Peptoniphilaceae</taxon>
        <taxon>Anaerosphaera</taxon>
    </lineage>
</organism>
<dbReference type="GO" id="GO:0004360">
    <property type="term" value="F:glutamine-fructose-6-phosphate transaminase (isomerizing) activity"/>
    <property type="evidence" value="ECO:0007669"/>
    <property type="project" value="UniProtKB-EC"/>
</dbReference>
<dbReference type="FunFam" id="3.40.50.10490:FF:000001">
    <property type="entry name" value="Glutamine--fructose-6-phosphate aminotransferase [isomerizing]"/>
    <property type="match status" value="1"/>
</dbReference>
<feature type="domain" description="SIS" evidence="5">
    <location>
        <begin position="46"/>
        <end position="185"/>
    </location>
</feature>
<dbReference type="CDD" id="cd05008">
    <property type="entry name" value="SIS_GlmS_GlmD_1"/>
    <property type="match status" value="1"/>
</dbReference>
<dbReference type="GO" id="GO:0006487">
    <property type="term" value="P:protein N-linked glycosylation"/>
    <property type="evidence" value="ECO:0007669"/>
    <property type="project" value="TreeGrafter"/>
</dbReference>
<evidence type="ECO:0000256" key="3">
    <source>
        <dbReference type="ARBA" id="ARBA00016090"/>
    </source>
</evidence>
<comment type="caution">
    <text evidence="6">The sequence shown here is derived from an EMBL/GenBank/DDBJ whole genome shotgun (WGS) entry which is preliminary data.</text>
</comment>
<name>A0A437S7Z8_9FIRM</name>
<keyword evidence="6" id="KW-0032">Aminotransferase</keyword>
<dbReference type="InterPro" id="IPR035466">
    <property type="entry name" value="GlmS/AgaS_SIS"/>
</dbReference>
<evidence type="ECO:0000256" key="2">
    <source>
        <dbReference type="ARBA" id="ARBA00012916"/>
    </source>
</evidence>
<evidence type="ECO:0000313" key="7">
    <source>
        <dbReference type="Proteomes" id="UP000288812"/>
    </source>
</evidence>
<dbReference type="GO" id="GO:0097367">
    <property type="term" value="F:carbohydrate derivative binding"/>
    <property type="evidence" value="ECO:0007669"/>
    <property type="project" value="InterPro"/>
</dbReference>
<keyword evidence="4" id="KW-0677">Repeat</keyword>
<dbReference type="NCBIfam" id="NF001484">
    <property type="entry name" value="PRK00331.1"/>
    <property type="match status" value="1"/>
</dbReference>
<dbReference type="EMBL" id="RLIH01000003">
    <property type="protein sequence ID" value="RVU55196.1"/>
    <property type="molecule type" value="Genomic_DNA"/>
</dbReference>
<dbReference type="GO" id="GO:0006047">
    <property type="term" value="P:UDP-N-acetylglucosamine metabolic process"/>
    <property type="evidence" value="ECO:0007669"/>
    <property type="project" value="TreeGrafter"/>
</dbReference>
<reference evidence="6 7" key="1">
    <citation type="submission" date="2018-11" db="EMBL/GenBank/DDBJ databases">
        <title>Genome sequencing and assembly of Anaerosphaera sp. nov., GS7-6-2.</title>
        <authorList>
            <person name="Rettenmaier R."/>
            <person name="Liebl W."/>
            <person name="Zverlov V."/>
        </authorList>
    </citation>
    <scope>NUCLEOTIDE SEQUENCE [LARGE SCALE GENOMIC DNA]</scope>
    <source>
        <strain evidence="6 7">GS7-6-2</strain>
    </source>
</reference>
<dbReference type="PANTHER" id="PTHR10937">
    <property type="entry name" value="GLUCOSAMINE--FRUCTOSE-6-PHOSPHATE AMINOTRANSFERASE, ISOMERIZING"/>
    <property type="match status" value="1"/>
</dbReference>
<comment type="catalytic activity">
    <reaction evidence="1">
        <text>D-fructose 6-phosphate + L-glutamine = D-glucosamine 6-phosphate + L-glutamate</text>
        <dbReference type="Rhea" id="RHEA:13237"/>
        <dbReference type="ChEBI" id="CHEBI:29985"/>
        <dbReference type="ChEBI" id="CHEBI:58359"/>
        <dbReference type="ChEBI" id="CHEBI:58725"/>
        <dbReference type="ChEBI" id="CHEBI:61527"/>
        <dbReference type="EC" id="2.6.1.16"/>
    </reaction>
</comment>
<accession>A0A437S7Z8</accession>
<keyword evidence="6" id="KW-0808">Transferase</keyword>
<feature type="domain" description="SIS" evidence="5">
    <location>
        <begin position="218"/>
        <end position="359"/>
    </location>
</feature>
<dbReference type="Pfam" id="PF01380">
    <property type="entry name" value="SIS"/>
    <property type="match status" value="2"/>
</dbReference>
<evidence type="ECO:0000313" key="6">
    <source>
        <dbReference type="EMBL" id="RVU55196.1"/>
    </source>
</evidence>
<evidence type="ECO:0000259" key="5">
    <source>
        <dbReference type="PROSITE" id="PS51464"/>
    </source>
</evidence>
<evidence type="ECO:0000256" key="4">
    <source>
        <dbReference type="ARBA" id="ARBA00022737"/>
    </source>
</evidence>
<dbReference type="OrthoDB" id="106547at2"/>
<dbReference type="GO" id="GO:0006002">
    <property type="term" value="P:fructose 6-phosphate metabolic process"/>
    <property type="evidence" value="ECO:0007669"/>
    <property type="project" value="TreeGrafter"/>
</dbReference>
<dbReference type="PANTHER" id="PTHR10937:SF0">
    <property type="entry name" value="GLUTAMINE--FRUCTOSE-6-PHOSPHATE TRANSAMINASE (ISOMERIZING)"/>
    <property type="match status" value="1"/>
</dbReference>
<dbReference type="AlphaFoldDB" id="A0A437S7Z8"/>
<dbReference type="InterPro" id="IPR035490">
    <property type="entry name" value="GlmS/FrlB_SIS"/>
</dbReference>
<dbReference type="InterPro" id="IPR001347">
    <property type="entry name" value="SIS_dom"/>
</dbReference>
<dbReference type="InterPro" id="IPR046348">
    <property type="entry name" value="SIS_dom_sf"/>
</dbReference>
<dbReference type="SUPFAM" id="SSF53697">
    <property type="entry name" value="SIS domain"/>
    <property type="match status" value="1"/>
</dbReference>